<dbReference type="SUPFAM" id="SSF48403">
    <property type="entry name" value="Ankyrin repeat"/>
    <property type="match status" value="1"/>
</dbReference>
<dbReference type="InterPro" id="IPR036770">
    <property type="entry name" value="Ankyrin_rpt-contain_sf"/>
</dbReference>
<evidence type="ECO:0000313" key="5">
    <source>
        <dbReference type="EMBL" id="KZZ95769.1"/>
    </source>
</evidence>
<sequence length="270" mass="29281">MTSTVDDAPRDDHEASEKQRSAAMDPDAAAKFPLHEAAREGQVSKAENLLKVDTLFYPTNPKLANEKDVDERYAIHWAVANKHMAIIDMLMEQKGFDPDVQCQDSSGWTPLMMAASLPNSDGDAIIEKLLARGADVNMKTNMGQNALHFATSKQNISTVKLLLQNKCSARVKDRRGQLALHRAAAVGSTPIAKLLLTQGKSPLNATDNDGMTALHHAIAEGNGDCAVMLIKEGAETDKENVDGDLAINLAPDKKVKEFIVQSAKREGIDL</sequence>
<dbReference type="GO" id="GO:0085020">
    <property type="term" value="P:protein K6-linked ubiquitination"/>
    <property type="evidence" value="ECO:0007669"/>
    <property type="project" value="TreeGrafter"/>
</dbReference>
<dbReference type="Gene3D" id="1.25.40.20">
    <property type="entry name" value="Ankyrin repeat-containing domain"/>
    <property type="match status" value="1"/>
</dbReference>
<dbReference type="GO" id="GO:1904855">
    <property type="term" value="F:proteasome regulatory particle binding"/>
    <property type="evidence" value="ECO:0007669"/>
    <property type="project" value="EnsemblFungi"/>
</dbReference>
<dbReference type="Pfam" id="PF12796">
    <property type="entry name" value="Ank_2"/>
    <property type="match status" value="2"/>
</dbReference>
<keyword evidence="2 3" id="KW-0040">ANK repeat</keyword>
<evidence type="ECO:0000256" key="2">
    <source>
        <dbReference type="ARBA" id="ARBA00023043"/>
    </source>
</evidence>
<dbReference type="GO" id="GO:0004842">
    <property type="term" value="F:ubiquitin-protein transferase activity"/>
    <property type="evidence" value="ECO:0007669"/>
    <property type="project" value="TreeGrafter"/>
</dbReference>
<dbReference type="GO" id="GO:0005634">
    <property type="term" value="C:nucleus"/>
    <property type="evidence" value="ECO:0007669"/>
    <property type="project" value="EnsemblFungi"/>
</dbReference>
<protein>
    <submittedName>
        <fullName evidence="5">Ankyrin repeat-containing domain protein</fullName>
    </submittedName>
</protein>
<dbReference type="PANTHER" id="PTHR24171">
    <property type="entry name" value="ANKYRIN REPEAT DOMAIN-CONTAINING PROTEIN 39-RELATED"/>
    <property type="match status" value="1"/>
</dbReference>
<dbReference type="OrthoDB" id="539213at2759"/>
<dbReference type="PANTHER" id="PTHR24171:SF11">
    <property type="entry name" value="26S PROTEASOME NON-ATPASE REGULATORY SUBUNIT 10"/>
    <property type="match status" value="1"/>
</dbReference>
<feature type="region of interest" description="Disordered" evidence="4">
    <location>
        <begin position="1"/>
        <end position="29"/>
    </location>
</feature>
<comment type="caution">
    <text evidence="5">The sequence shown here is derived from an EMBL/GenBank/DDBJ whole genome shotgun (WGS) entry which is preliminary data.</text>
</comment>
<reference evidence="5 6" key="1">
    <citation type="journal article" date="2016" name="Genome Biol. Evol.">
        <title>Divergent and convergent evolution of fungal pathogenicity.</title>
        <authorList>
            <person name="Shang Y."/>
            <person name="Xiao G."/>
            <person name="Zheng P."/>
            <person name="Cen K."/>
            <person name="Zhan S."/>
            <person name="Wang C."/>
        </authorList>
    </citation>
    <scope>NUCLEOTIDE SEQUENCE [LARGE SCALE GENOMIC DNA]</scope>
    <source>
        <strain evidence="5 6">ARSEF 7405</strain>
    </source>
</reference>
<evidence type="ECO:0000256" key="3">
    <source>
        <dbReference type="PROSITE-ProRule" id="PRU00023"/>
    </source>
</evidence>
<dbReference type="PROSITE" id="PS50297">
    <property type="entry name" value="ANK_REP_REGION"/>
    <property type="match status" value="3"/>
</dbReference>
<evidence type="ECO:0000256" key="4">
    <source>
        <dbReference type="SAM" id="MobiDB-lite"/>
    </source>
</evidence>
<gene>
    <name evidence="5" type="ORF">AAP_01445</name>
</gene>
<evidence type="ECO:0000256" key="1">
    <source>
        <dbReference type="ARBA" id="ARBA00022737"/>
    </source>
</evidence>
<dbReference type="EMBL" id="AZGZ01000004">
    <property type="protein sequence ID" value="KZZ95769.1"/>
    <property type="molecule type" value="Genomic_DNA"/>
</dbReference>
<feature type="compositionally biased region" description="Basic and acidic residues" evidence="4">
    <location>
        <begin position="7"/>
        <end position="20"/>
    </location>
</feature>
<dbReference type="Proteomes" id="UP000242877">
    <property type="component" value="Unassembled WGS sequence"/>
</dbReference>
<evidence type="ECO:0000313" key="6">
    <source>
        <dbReference type="Proteomes" id="UP000242877"/>
    </source>
</evidence>
<feature type="repeat" description="ANK" evidence="3">
    <location>
        <begin position="209"/>
        <end position="241"/>
    </location>
</feature>
<dbReference type="GO" id="GO:0070682">
    <property type="term" value="P:proteasome regulatory particle assembly"/>
    <property type="evidence" value="ECO:0007669"/>
    <property type="project" value="EnsemblFungi"/>
</dbReference>
<dbReference type="AlphaFoldDB" id="A0A168BUP4"/>
<feature type="repeat" description="ANK" evidence="3">
    <location>
        <begin position="175"/>
        <end position="199"/>
    </location>
</feature>
<keyword evidence="1" id="KW-0677">Repeat</keyword>
<dbReference type="InterPro" id="IPR002110">
    <property type="entry name" value="Ankyrin_rpt"/>
</dbReference>
<dbReference type="PROSITE" id="PS50088">
    <property type="entry name" value="ANK_REPEAT"/>
    <property type="match status" value="4"/>
</dbReference>
<organism evidence="5 6">
    <name type="scientific">Ascosphaera apis ARSEF 7405</name>
    <dbReference type="NCBI Taxonomy" id="392613"/>
    <lineage>
        <taxon>Eukaryota</taxon>
        <taxon>Fungi</taxon>
        <taxon>Dikarya</taxon>
        <taxon>Ascomycota</taxon>
        <taxon>Pezizomycotina</taxon>
        <taxon>Eurotiomycetes</taxon>
        <taxon>Eurotiomycetidae</taxon>
        <taxon>Onygenales</taxon>
        <taxon>Ascosphaeraceae</taxon>
        <taxon>Ascosphaera</taxon>
    </lineage>
</organism>
<name>A0A168BUP4_9EURO</name>
<dbReference type="SMART" id="SM00248">
    <property type="entry name" value="ANK"/>
    <property type="match status" value="5"/>
</dbReference>
<accession>A0A168BUP4</accession>
<feature type="repeat" description="ANK" evidence="3">
    <location>
        <begin position="106"/>
        <end position="141"/>
    </location>
</feature>
<dbReference type="GO" id="GO:0005829">
    <property type="term" value="C:cytosol"/>
    <property type="evidence" value="ECO:0007669"/>
    <property type="project" value="EnsemblFungi"/>
</dbReference>
<dbReference type="GO" id="GO:0044183">
    <property type="term" value="F:protein folding chaperone"/>
    <property type="evidence" value="ECO:0007669"/>
    <property type="project" value="EnsemblFungi"/>
</dbReference>
<keyword evidence="6" id="KW-1185">Reference proteome</keyword>
<feature type="repeat" description="ANK" evidence="3">
    <location>
        <begin position="142"/>
        <end position="174"/>
    </location>
</feature>
<dbReference type="VEuPathDB" id="FungiDB:AAP_01445"/>
<proteinExistence type="predicted"/>